<sequence length="201" mass="22719">MEMDYRVRSTIVDVVRFLLERIGSSSLLIDEALDNFISDRGEVIERFLGVVHVSDTSAQSLKNGLGVKVMTGLLIFEHGLLLENFHKLMITENVRIEKQVKFGHVILVGVMTIKQFINSLAVRLSAKTSALSVALQQKNQNIDNIVVLITTVKDDPKKYRDDDSWDNFLVIDLIIQEMNHYKMQANTEVKAVGIPSVQSNY</sequence>
<dbReference type="Proteomes" id="UP001060085">
    <property type="component" value="Linkage Group LG07"/>
</dbReference>
<protein>
    <submittedName>
        <fullName evidence="1">Uncharacterized protein</fullName>
    </submittedName>
</protein>
<accession>A0ACC0A3R0</accession>
<dbReference type="EMBL" id="CM044707">
    <property type="protein sequence ID" value="KAI5654038.1"/>
    <property type="molecule type" value="Genomic_DNA"/>
</dbReference>
<reference evidence="2" key="1">
    <citation type="journal article" date="2023" name="Nat. Plants">
        <title>Single-cell RNA sequencing provides a high-resolution roadmap for understanding the multicellular compartmentation of specialized metabolism.</title>
        <authorList>
            <person name="Sun S."/>
            <person name="Shen X."/>
            <person name="Li Y."/>
            <person name="Li Y."/>
            <person name="Wang S."/>
            <person name="Li R."/>
            <person name="Zhang H."/>
            <person name="Shen G."/>
            <person name="Guo B."/>
            <person name="Wei J."/>
            <person name="Xu J."/>
            <person name="St-Pierre B."/>
            <person name="Chen S."/>
            <person name="Sun C."/>
        </authorList>
    </citation>
    <scope>NUCLEOTIDE SEQUENCE [LARGE SCALE GENOMIC DNA]</scope>
</reference>
<keyword evidence="2" id="KW-1185">Reference proteome</keyword>
<evidence type="ECO:0000313" key="1">
    <source>
        <dbReference type="EMBL" id="KAI5654038.1"/>
    </source>
</evidence>
<gene>
    <name evidence="1" type="ORF">M9H77_31225</name>
</gene>
<name>A0ACC0A3R0_CATRO</name>
<comment type="caution">
    <text evidence="1">The sequence shown here is derived from an EMBL/GenBank/DDBJ whole genome shotgun (WGS) entry which is preliminary data.</text>
</comment>
<evidence type="ECO:0000313" key="2">
    <source>
        <dbReference type="Proteomes" id="UP001060085"/>
    </source>
</evidence>
<organism evidence="1 2">
    <name type="scientific">Catharanthus roseus</name>
    <name type="common">Madagascar periwinkle</name>
    <name type="synonym">Vinca rosea</name>
    <dbReference type="NCBI Taxonomy" id="4058"/>
    <lineage>
        <taxon>Eukaryota</taxon>
        <taxon>Viridiplantae</taxon>
        <taxon>Streptophyta</taxon>
        <taxon>Embryophyta</taxon>
        <taxon>Tracheophyta</taxon>
        <taxon>Spermatophyta</taxon>
        <taxon>Magnoliopsida</taxon>
        <taxon>eudicotyledons</taxon>
        <taxon>Gunneridae</taxon>
        <taxon>Pentapetalae</taxon>
        <taxon>asterids</taxon>
        <taxon>lamiids</taxon>
        <taxon>Gentianales</taxon>
        <taxon>Apocynaceae</taxon>
        <taxon>Rauvolfioideae</taxon>
        <taxon>Vinceae</taxon>
        <taxon>Catharanthinae</taxon>
        <taxon>Catharanthus</taxon>
    </lineage>
</organism>
<proteinExistence type="predicted"/>